<evidence type="ECO:0000313" key="1">
    <source>
        <dbReference type="EMBL" id="KAF0042871.1"/>
    </source>
</evidence>
<reference evidence="1 2" key="1">
    <citation type="submission" date="2019-06" db="EMBL/GenBank/DDBJ databases">
        <title>Draft genomes of female and male turbot (Scophthalmus maximus).</title>
        <authorList>
            <person name="Xu H."/>
            <person name="Xu X.-W."/>
            <person name="Shao C."/>
            <person name="Chen S."/>
        </authorList>
    </citation>
    <scope>NUCLEOTIDE SEQUENCE [LARGE SCALE GENOMIC DNA]</scope>
    <source>
        <strain evidence="1">Ysfricsl-2016a</strain>
        <tissue evidence="1">Blood</tissue>
    </source>
</reference>
<dbReference type="EMBL" id="VEVO01000004">
    <property type="protein sequence ID" value="KAF0042871.1"/>
    <property type="molecule type" value="Genomic_DNA"/>
</dbReference>
<dbReference type="AlphaFoldDB" id="A0A6A4TJ30"/>
<name>A0A6A4TJ30_SCOMX</name>
<protein>
    <submittedName>
        <fullName evidence="1">Uncharacterized protein</fullName>
    </submittedName>
</protein>
<sequence>MPSTSGGLHVKREETSIQGVFGTTLPSKLPPKIHKLFEHQESPQLQWMWGNPSLTDLLWLVMAARADDVIVIE</sequence>
<dbReference type="Proteomes" id="UP000438429">
    <property type="component" value="Unassembled WGS sequence"/>
</dbReference>
<comment type="caution">
    <text evidence="1">The sequence shown here is derived from an EMBL/GenBank/DDBJ whole genome shotgun (WGS) entry which is preliminary data.</text>
</comment>
<proteinExistence type="predicted"/>
<accession>A0A6A4TJ30</accession>
<evidence type="ECO:0000313" key="2">
    <source>
        <dbReference type="Proteomes" id="UP000438429"/>
    </source>
</evidence>
<gene>
    <name evidence="1" type="ORF">F2P81_004208</name>
</gene>
<organism evidence="1 2">
    <name type="scientific">Scophthalmus maximus</name>
    <name type="common">Turbot</name>
    <name type="synonym">Psetta maxima</name>
    <dbReference type="NCBI Taxonomy" id="52904"/>
    <lineage>
        <taxon>Eukaryota</taxon>
        <taxon>Metazoa</taxon>
        <taxon>Chordata</taxon>
        <taxon>Craniata</taxon>
        <taxon>Vertebrata</taxon>
        <taxon>Euteleostomi</taxon>
        <taxon>Actinopterygii</taxon>
        <taxon>Neopterygii</taxon>
        <taxon>Teleostei</taxon>
        <taxon>Neoteleostei</taxon>
        <taxon>Acanthomorphata</taxon>
        <taxon>Carangaria</taxon>
        <taxon>Pleuronectiformes</taxon>
        <taxon>Pleuronectoidei</taxon>
        <taxon>Scophthalmidae</taxon>
        <taxon>Scophthalmus</taxon>
    </lineage>
</organism>